<evidence type="ECO:0000313" key="2">
    <source>
        <dbReference type="EMBL" id="WFR77209.1"/>
    </source>
</evidence>
<name>A0ABY8HX86_9BURK</name>
<evidence type="ECO:0008006" key="4">
    <source>
        <dbReference type="Google" id="ProtNLM"/>
    </source>
</evidence>
<feature type="transmembrane region" description="Helical" evidence="1">
    <location>
        <begin position="89"/>
        <end position="109"/>
    </location>
</feature>
<keyword evidence="1" id="KW-1133">Transmembrane helix</keyword>
<organism evidence="2 3">
    <name type="scientific">Janthinobacterium rivuli</name>
    <dbReference type="NCBI Taxonomy" id="2751478"/>
    <lineage>
        <taxon>Bacteria</taxon>
        <taxon>Pseudomonadati</taxon>
        <taxon>Pseudomonadota</taxon>
        <taxon>Betaproteobacteria</taxon>
        <taxon>Burkholderiales</taxon>
        <taxon>Oxalobacteraceae</taxon>
        <taxon>Janthinobacterium</taxon>
    </lineage>
</organism>
<keyword evidence="1" id="KW-0812">Transmembrane</keyword>
<keyword evidence="1" id="KW-0472">Membrane</keyword>
<evidence type="ECO:0000256" key="1">
    <source>
        <dbReference type="SAM" id="Phobius"/>
    </source>
</evidence>
<proteinExistence type="predicted"/>
<gene>
    <name evidence="2" type="ORF">P9875_15910</name>
</gene>
<protein>
    <recommendedName>
        <fullName evidence="4">Transmembrane protein</fullName>
    </recommendedName>
</protein>
<reference evidence="2 3" key="1">
    <citation type="submission" date="2023-04" db="EMBL/GenBank/DDBJ databases">
        <title>Nanopore sequencing of Janthinobacterium from water.</title>
        <authorList>
            <person name="Ciuchcinski K."/>
            <person name="Rokowska A."/>
            <person name="Dziewit L."/>
        </authorList>
    </citation>
    <scope>NUCLEOTIDE SEQUENCE [LARGE SCALE GENOMIC DNA]</scope>
    <source>
        <strain evidence="2 3">DEMB2</strain>
    </source>
</reference>
<dbReference type="RefSeq" id="WP_219309188.1">
    <property type="nucleotide sequence ID" value="NZ_CP121464.1"/>
</dbReference>
<sequence length="110" mass="12037">MKRIGLSVGFLIAGLLTSWAATVAGSHLPFWFHVKLLRHDSSACYEIGPCSVSWWVTAALVAYLLGPSFIFMVTGWLSAKPGVTTSKKLSRLLLLAVFTFVLYLLGYVIS</sequence>
<feature type="transmembrane region" description="Helical" evidence="1">
    <location>
        <begin position="54"/>
        <end position="77"/>
    </location>
</feature>
<dbReference type="EMBL" id="CP121464">
    <property type="protein sequence ID" value="WFR77209.1"/>
    <property type="molecule type" value="Genomic_DNA"/>
</dbReference>
<accession>A0ABY8HX86</accession>
<keyword evidence="3" id="KW-1185">Reference proteome</keyword>
<dbReference type="Proteomes" id="UP001219584">
    <property type="component" value="Chromosome"/>
</dbReference>
<evidence type="ECO:0000313" key="3">
    <source>
        <dbReference type="Proteomes" id="UP001219584"/>
    </source>
</evidence>